<protein>
    <submittedName>
        <fullName evidence="2">Uncharacterized protein</fullName>
    </submittedName>
</protein>
<proteinExistence type="predicted"/>
<evidence type="ECO:0000256" key="1">
    <source>
        <dbReference type="SAM" id="MobiDB-lite"/>
    </source>
</evidence>
<reference evidence="2 3" key="1">
    <citation type="journal article" date="2020" name="Nature">
        <title>Six reference-quality genomes reveal evolution of bat adaptations.</title>
        <authorList>
            <person name="Jebb D."/>
            <person name="Huang Z."/>
            <person name="Pippel M."/>
            <person name="Hughes G.M."/>
            <person name="Lavrichenko K."/>
            <person name="Devanna P."/>
            <person name="Winkler S."/>
            <person name="Jermiin L.S."/>
            <person name="Skirmuntt E.C."/>
            <person name="Katzourakis A."/>
            <person name="Burkitt-Gray L."/>
            <person name="Ray D.A."/>
            <person name="Sullivan K.A.M."/>
            <person name="Roscito J.G."/>
            <person name="Kirilenko B.M."/>
            <person name="Davalos L.M."/>
            <person name="Corthals A.P."/>
            <person name="Power M.L."/>
            <person name="Jones G."/>
            <person name="Ransome R.D."/>
            <person name="Dechmann D.K.N."/>
            <person name="Locatelli A.G."/>
            <person name="Puechmaille S.J."/>
            <person name="Fedrigo O."/>
            <person name="Jarvis E.D."/>
            <person name="Hiller M."/>
            <person name="Vernes S.C."/>
            <person name="Myers E.W."/>
            <person name="Teeling E.C."/>
        </authorList>
    </citation>
    <scope>NUCLEOTIDE SEQUENCE [LARGE SCALE GENOMIC DNA]</scope>
    <source>
        <strain evidence="2">MPipKuh1</strain>
        <tissue evidence="2">Flight muscle</tissue>
    </source>
</reference>
<evidence type="ECO:0000313" key="3">
    <source>
        <dbReference type="Proteomes" id="UP000558488"/>
    </source>
</evidence>
<feature type="region of interest" description="Disordered" evidence="1">
    <location>
        <begin position="102"/>
        <end position="123"/>
    </location>
</feature>
<sequence length="123" mass="13490">MLASERKACSLHCHGWFKSTSSTITGSDPKLQPTMESKASGVPFRATRLIIYCSLFLCPSPSQILVMSTCNNDNTGVESSGLKVNAQKIICFPEPAHRTREQHCFGRDNELSPPPPPPHTHTP</sequence>
<evidence type="ECO:0000313" key="2">
    <source>
        <dbReference type="EMBL" id="KAF6392615.1"/>
    </source>
</evidence>
<dbReference type="EMBL" id="JACAGB010000001">
    <property type="protein sequence ID" value="KAF6392615.1"/>
    <property type="molecule type" value="Genomic_DNA"/>
</dbReference>
<name>A0A7J8B2C4_PIPKU</name>
<gene>
    <name evidence="2" type="ORF">mPipKuh1_007804</name>
</gene>
<organism evidence="2 3">
    <name type="scientific">Pipistrellus kuhlii</name>
    <name type="common">Kuhl's pipistrelle</name>
    <dbReference type="NCBI Taxonomy" id="59472"/>
    <lineage>
        <taxon>Eukaryota</taxon>
        <taxon>Metazoa</taxon>
        <taxon>Chordata</taxon>
        <taxon>Craniata</taxon>
        <taxon>Vertebrata</taxon>
        <taxon>Euteleostomi</taxon>
        <taxon>Mammalia</taxon>
        <taxon>Eutheria</taxon>
        <taxon>Laurasiatheria</taxon>
        <taxon>Chiroptera</taxon>
        <taxon>Yangochiroptera</taxon>
        <taxon>Vespertilionidae</taxon>
        <taxon>Pipistrellus</taxon>
    </lineage>
</organism>
<comment type="caution">
    <text evidence="2">The sequence shown here is derived from an EMBL/GenBank/DDBJ whole genome shotgun (WGS) entry which is preliminary data.</text>
</comment>
<dbReference type="Proteomes" id="UP000558488">
    <property type="component" value="Unassembled WGS sequence"/>
</dbReference>
<dbReference type="AlphaFoldDB" id="A0A7J8B2C4"/>
<keyword evidence="3" id="KW-1185">Reference proteome</keyword>
<accession>A0A7J8B2C4</accession>
<feature type="compositionally biased region" description="Pro residues" evidence="1">
    <location>
        <begin position="112"/>
        <end position="123"/>
    </location>
</feature>